<comment type="subcellular location">
    <subcellularLocation>
        <location evidence="1">Chromosome</location>
    </subcellularLocation>
</comment>
<feature type="region of interest" description="Disordered" evidence="11">
    <location>
        <begin position="218"/>
        <end position="254"/>
    </location>
</feature>
<feature type="region of interest" description="Disordered" evidence="11">
    <location>
        <begin position="602"/>
        <end position="623"/>
    </location>
</feature>
<dbReference type="Pfam" id="PF20867">
    <property type="entry name" value="UVSSA_N"/>
    <property type="match status" value="1"/>
</dbReference>
<evidence type="ECO:0000256" key="4">
    <source>
        <dbReference type="ARBA" id="ARBA00022723"/>
    </source>
</evidence>
<dbReference type="InterPro" id="IPR049431">
    <property type="entry name" value="UVSSA_C"/>
</dbReference>
<dbReference type="GO" id="GO:0005694">
    <property type="term" value="C:chromosome"/>
    <property type="evidence" value="ECO:0007669"/>
    <property type="project" value="UniProtKB-SubCell"/>
</dbReference>
<feature type="domain" description="UV-stimulated scaffold protein A C-terminal" evidence="12">
    <location>
        <begin position="456"/>
        <end position="564"/>
    </location>
</feature>
<keyword evidence="4" id="KW-0479">Metal-binding</keyword>
<feature type="compositionally biased region" description="Polar residues" evidence="11">
    <location>
        <begin position="612"/>
        <end position="623"/>
    </location>
</feature>
<evidence type="ECO:0000256" key="7">
    <source>
        <dbReference type="ARBA" id="ARBA00022833"/>
    </source>
</evidence>
<keyword evidence="14" id="KW-1185">Reference proteome</keyword>
<gene>
    <name evidence="13" type="primary">UVSSA_0</name>
    <name evidence="13" type="ORF">AVEN_20493_1</name>
</gene>
<dbReference type="PANTHER" id="PTHR28670:SF1">
    <property type="entry name" value="UV-STIMULATED SCAFFOLD PROTEIN A"/>
    <property type="match status" value="1"/>
</dbReference>
<evidence type="ECO:0000256" key="8">
    <source>
        <dbReference type="ARBA" id="ARBA00023054"/>
    </source>
</evidence>
<feature type="compositionally biased region" description="Acidic residues" evidence="11">
    <location>
        <begin position="232"/>
        <end position="246"/>
    </location>
</feature>
<keyword evidence="9" id="KW-0234">DNA repair</keyword>
<keyword evidence="7" id="KW-0862">Zinc</keyword>
<evidence type="ECO:0000256" key="2">
    <source>
        <dbReference type="ARBA" id="ARBA00009240"/>
    </source>
</evidence>
<evidence type="ECO:0000256" key="11">
    <source>
        <dbReference type="SAM" id="MobiDB-lite"/>
    </source>
</evidence>
<evidence type="ECO:0000313" key="14">
    <source>
        <dbReference type="Proteomes" id="UP000499080"/>
    </source>
</evidence>
<evidence type="ECO:0000256" key="6">
    <source>
        <dbReference type="ARBA" id="ARBA00022771"/>
    </source>
</evidence>
<evidence type="ECO:0000256" key="10">
    <source>
        <dbReference type="SAM" id="Coils"/>
    </source>
</evidence>
<dbReference type="Proteomes" id="UP000499080">
    <property type="component" value="Unassembled WGS sequence"/>
</dbReference>
<dbReference type="GO" id="GO:0009411">
    <property type="term" value="P:response to UV"/>
    <property type="evidence" value="ECO:0007669"/>
    <property type="project" value="InterPro"/>
</dbReference>
<dbReference type="InterPro" id="IPR049408">
    <property type="entry name" value="UVSSA_N_a-solenoid_rpt"/>
</dbReference>
<evidence type="ECO:0000256" key="3">
    <source>
        <dbReference type="ARBA" id="ARBA00022454"/>
    </source>
</evidence>
<dbReference type="EMBL" id="BGPR01008978">
    <property type="protein sequence ID" value="GBN37211.1"/>
    <property type="molecule type" value="Genomic_DNA"/>
</dbReference>
<evidence type="ECO:0000259" key="12">
    <source>
        <dbReference type="Pfam" id="PF09740"/>
    </source>
</evidence>
<dbReference type="GO" id="GO:0006283">
    <property type="term" value="P:transcription-coupled nucleotide-excision repair"/>
    <property type="evidence" value="ECO:0007669"/>
    <property type="project" value="TreeGrafter"/>
</dbReference>
<accession>A0A4Y2ND60</accession>
<keyword evidence="8 10" id="KW-0175">Coiled coil</keyword>
<proteinExistence type="inferred from homology"/>
<organism evidence="13 14">
    <name type="scientific">Araneus ventricosus</name>
    <name type="common">Orbweaver spider</name>
    <name type="synonym">Epeira ventricosa</name>
    <dbReference type="NCBI Taxonomy" id="182803"/>
    <lineage>
        <taxon>Eukaryota</taxon>
        <taxon>Metazoa</taxon>
        <taxon>Ecdysozoa</taxon>
        <taxon>Arthropoda</taxon>
        <taxon>Chelicerata</taxon>
        <taxon>Arachnida</taxon>
        <taxon>Araneae</taxon>
        <taxon>Araneomorphae</taxon>
        <taxon>Entelegynae</taxon>
        <taxon>Araneoidea</taxon>
        <taxon>Araneidae</taxon>
        <taxon>Araneus</taxon>
    </lineage>
</organism>
<comment type="caution">
    <text evidence="13">The sequence shown here is derived from an EMBL/GenBank/DDBJ whole genome shotgun (WGS) entry which is preliminary data.</text>
</comment>
<keyword evidence="6" id="KW-0863">Zinc-finger</keyword>
<keyword evidence="3" id="KW-0158">Chromosome</keyword>
<dbReference type="GO" id="GO:0000993">
    <property type="term" value="F:RNA polymerase II complex binding"/>
    <property type="evidence" value="ECO:0007669"/>
    <property type="project" value="TreeGrafter"/>
</dbReference>
<sequence>MAADKESEIPRIIEKLTITGKKTLDEDLMKKLKSICKASDQNVNYCYYALMTQLKKEHSEVRYSVLLIINELFCKSSVFRKLLVVDLEEFLELVVETNPDNPLPLPQPRAKEMKIKGLELMQMWSNKFGKKYIRLQLALKFLQNCKKVDFNDMEARNVAQRERQRQEQERLERLLNERISKIQSEMIEISDEISNILMQMENCFRLLVPHPTEDLFSSNDFESCDNQKSMDESDTEPDISVQDDDPSTSNSLRQHGIYDMKNTITIEVKDRSAVAVKANEDTLPVIDNLNDLHKQMSSRHYPLVTNWLKTLTKGSNCTDTLKKAIDLKNLMESALQKYRELNIKPDSSKCEDDDEEDDDFVEVKDKDGYETETIKAPPVKNISEPSCSRELSSLEKAYMWKFKHSENDVDDPTSAASTLSKRMAYRKMEITMSSETMDYLSEIKDEKPSHKSKLLEKAPVLPYDIDLYHWEEEKPIVPERIKFDSLHKFWETKDEDNDENEALKEVQIASLRTRKIDFSGKFEPVKWSCRAPLPSGKLCPRRDRYKCPFHGKIIKRDAAGNPVDAGDGAGPCTSSSSVPDWQDPALLRDIEAATGVDLKIPQKRGKGRKSNQEGGLTNINKMKTNARDRLTKKILKRYKHYAKKLDDVERKKFNDKFGDQWNYY</sequence>
<dbReference type="InterPro" id="IPR018610">
    <property type="entry name" value="UVSSA"/>
</dbReference>
<dbReference type="Pfam" id="PF09740">
    <property type="entry name" value="DUF2043"/>
    <property type="match status" value="1"/>
</dbReference>
<evidence type="ECO:0000256" key="5">
    <source>
        <dbReference type="ARBA" id="ARBA00022763"/>
    </source>
</evidence>
<feature type="compositionally biased region" description="Polar residues" evidence="11">
    <location>
        <begin position="218"/>
        <end position="227"/>
    </location>
</feature>
<comment type="similarity">
    <text evidence="2">Belongs to the UVSSA family.</text>
</comment>
<dbReference type="PANTHER" id="PTHR28670">
    <property type="entry name" value="UV-STIMULATED SCAFFOLD PROTEIN A"/>
    <property type="match status" value="1"/>
</dbReference>
<protein>
    <submittedName>
        <fullName evidence="13">UV-stimulated scaffold protein A</fullName>
    </submittedName>
</protein>
<reference evidence="13 14" key="1">
    <citation type="journal article" date="2019" name="Sci. Rep.">
        <title>Orb-weaving spider Araneus ventricosus genome elucidates the spidroin gene catalogue.</title>
        <authorList>
            <person name="Kono N."/>
            <person name="Nakamura H."/>
            <person name="Ohtoshi R."/>
            <person name="Moran D.A.P."/>
            <person name="Shinohara A."/>
            <person name="Yoshida Y."/>
            <person name="Fujiwara M."/>
            <person name="Mori M."/>
            <person name="Tomita M."/>
            <person name="Arakawa K."/>
        </authorList>
    </citation>
    <scope>NUCLEOTIDE SEQUENCE [LARGE SCALE GENOMIC DNA]</scope>
</reference>
<feature type="coiled-coil region" evidence="10">
    <location>
        <begin position="157"/>
        <end position="185"/>
    </location>
</feature>
<feature type="region of interest" description="Disordered" evidence="11">
    <location>
        <begin position="558"/>
        <end position="579"/>
    </location>
</feature>
<dbReference type="GO" id="GO:0008270">
    <property type="term" value="F:zinc ion binding"/>
    <property type="evidence" value="ECO:0007669"/>
    <property type="project" value="UniProtKB-KW"/>
</dbReference>
<dbReference type="OrthoDB" id="5594015at2759"/>
<name>A0A4Y2ND60_ARAVE</name>
<evidence type="ECO:0000256" key="9">
    <source>
        <dbReference type="ARBA" id="ARBA00023204"/>
    </source>
</evidence>
<dbReference type="AlphaFoldDB" id="A0A4Y2ND60"/>
<keyword evidence="5" id="KW-0227">DNA damage</keyword>
<evidence type="ECO:0000313" key="13">
    <source>
        <dbReference type="EMBL" id="GBN37211.1"/>
    </source>
</evidence>
<evidence type="ECO:0000256" key="1">
    <source>
        <dbReference type="ARBA" id="ARBA00004286"/>
    </source>
</evidence>